<dbReference type="SFLD" id="SFLDS00003">
    <property type="entry name" value="Haloacid_Dehalogenase"/>
    <property type="match status" value="1"/>
</dbReference>
<dbReference type="NCBIfam" id="TIGR01652">
    <property type="entry name" value="ATPase-Plipid"/>
    <property type="match status" value="1"/>
</dbReference>
<dbReference type="InterPro" id="IPR036412">
    <property type="entry name" value="HAD-like_sf"/>
</dbReference>
<keyword evidence="7 15" id="KW-0460">Magnesium</keyword>
<keyword evidence="6 14" id="KW-0067">ATP-binding</keyword>
<evidence type="ECO:0000256" key="12">
    <source>
        <dbReference type="ARBA" id="ARBA00054150"/>
    </source>
</evidence>
<dbReference type="GO" id="GO:0140326">
    <property type="term" value="F:ATPase-coupled intramembrane lipid transporter activity"/>
    <property type="evidence" value="ECO:0007669"/>
    <property type="project" value="UniProtKB-EC"/>
</dbReference>
<evidence type="ECO:0000256" key="1">
    <source>
        <dbReference type="ARBA" id="ARBA00004141"/>
    </source>
</evidence>
<evidence type="ECO:0000313" key="18">
    <source>
        <dbReference type="EMBL" id="GAU40488.1"/>
    </source>
</evidence>
<comment type="function">
    <text evidence="12">Involved in transport of phospholipids.</text>
</comment>
<feature type="transmembrane region" description="Helical" evidence="16">
    <location>
        <begin position="769"/>
        <end position="786"/>
    </location>
</feature>
<dbReference type="SUPFAM" id="SSF56784">
    <property type="entry name" value="HAD-like"/>
    <property type="match status" value="1"/>
</dbReference>
<evidence type="ECO:0000256" key="13">
    <source>
        <dbReference type="PIRSR" id="PIRSR606539-1"/>
    </source>
</evidence>
<dbReference type="InterPro" id="IPR023298">
    <property type="entry name" value="ATPase_P-typ_TM_dom_sf"/>
</dbReference>
<keyword evidence="19" id="KW-1185">Reference proteome</keyword>
<dbReference type="GO" id="GO:0016887">
    <property type="term" value="F:ATP hydrolysis activity"/>
    <property type="evidence" value="ECO:0007669"/>
    <property type="project" value="InterPro"/>
</dbReference>
<dbReference type="InterPro" id="IPR023299">
    <property type="entry name" value="ATPase_P-typ_cyto_dom_N"/>
</dbReference>
<dbReference type="OrthoDB" id="377733at2759"/>
<dbReference type="PANTHER" id="PTHR24092">
    <property type="entry name" value="PROBABLE PHOSPHOLIPID-TRANSPORTING ATPASE"/>
    <property type="match status" value="1"/>
</dbReference>
<dbReference type="Pfam" id="PF16212">
    <property type="entry name" value="PhoLip_ATPase_C"/>
    <property type="match status" value="1"/>
</dbReference>
<dbReference type="SUPFAM" id="SSF81660">
    <property type="entry name" value="Metal cation-transporting ATPase, ATP-binding domain N"/>
    <property type="match status" value="1"/>
</dbReference>
<dbReference type="PRINTS" id="PR00119">
    <property type="entry name" value="CATATPASE"/>
</dbReference>
<feature type="binding site" evidence="14">
    <location>
        <position position="300"/>
    </location>
    <ligand>
        <name>ATP</name>
        <dbReference type="ChEBI" id="CHEBI:30616"/>
    </ligand>
</feature>
<keyword evidence="4 15" id="KW-0479">Metal-binding</keyword>
<dbReference type="SUPFAM" id="SSF81653">
    <property type="entry name" value="Calcium ATPase, transduction domain A"/>
    <property type="match status" value="1"/>
</dbReference>
<dbReference type="AlphaFoldDB" id="A0A2Z6N6H5"/>
<dbReference type="Gene3D" id="3.40.1110.10">
    <property type="entry name" value="Calcium-transporting ATPase, cytoplasmic domain N"/>
    <property type="match status" value="1"/>
</dbReference>
<feature type="binding site" evidence="14">
    <location>
        <position position="604"/>
    </location>
    <ligand>
        <name>ATP</name>
        <dbReference type="ChEBI" id="CHEBI:30616"/>
    </ligand>
</feature>
<dbReference type="Pfam" id="PF13246">
    <property type="entry name" value="Cation_ATPase"/>
    <property type="match status" value="1"/>
</dbReference>
<evidence type="ECO:0000256" key="11">
    <source>
        <dbReference type="ARBA" id="ARBA00034036"/>
    </source>
</evidence>
<feature type="binding site" evidence="15">
    <location>
        <position position="708"/>
    </location>
    <ligand>
        <name>Mg(2+)</name>
        <dbReference type="ChEBI" id="CHEBI:18420"/>
    </ligand>
</feature>
<feature type="binding site" evidence="14">
    <location>
        <position position="603"/>
    </location>
    <ligand>
        <name>ATP</name>
        <dbReference type="ChEBI" id="CHEBI:30616"/>
    </ligand>
</feature>
<dbReference type="FunFam" id="3.40.50.1000:FF:000014">
    <property type="entry name" value="Phospholipid-transporting ATPase"/>
    <property type="match status" value="1"/>
</dbReference>
<dbReference type="InterPro" id="IPR006539">
    <property type="entry name" value="P-type_ATPase_IV"/>
</dbReference>
<feature type="binding site" evidence="14">
    <location>
        <position position="605"/>
    </location>
    <ligand>
        <name>ATP</name>
        <dbReference type="ChEBI" id="CHEBI:30616"/>
    </ligand>
</feature>
<dbReference type="Proteomes" id="UP000242715">
    <property type="component" value="Unassembled WGS sequence"/>
</dbReference>
<dbReference type="InterPro" id="IPR008250">
    <property type="entry name" value="ATPase_P-typ_transduc_dom_A_sf"/>
</dbReference>
<evidence type="ECO:0000256" key="8">
    <source>
        <dbReference type="ARBA" id="ARBA00022967"/>
    </source>
</evidence>
<feature type="binding site" evidence="14">
    <location>
        <position position="522"/>
    </location>
    <ligand>
        <name>ATP</name>
        <dbReference type="ChEBI" id="CHEBI:30616"/>
    </ligand>
</feature>
<feature type="transmembrane region" description="Helical" evidence="16">
    <location>
        <begin position="955"/>
        <end position="975"/>
    </location>
</feature>
<sequence length="1039" mass="118169">MLVDIEVNNRRVKVHKVDGIFEYTAWKNLRVGNIVKVEKNEFFPADLVLLSSSYEDAVCYVETMNLDGETNLKLKQGLEVTSFLHDDLNFKKFKATVKCEDPNANLYSFVGSMEFEEQKYPLSSQQLLLRDSKLRNTDYIFGAVIFTGHDTKVIQNSTDPPSKRSRVERKMDRVIYFLFCILFLMASVGSIFFGFITKNDLQRGSVKRWYLRPDDSTIFFDPKRSAAAAANHCLTALMLYGFFIPISLYVSIEMVKVLQSIFINQDIHMYYKEADKPAHARTSNLNEELGQVDTILSDKTGTLTCNSMEFIKCSIAGVAYGRGVTEVEKTMSRRKSSTLVRERDISEEDDIRGSLDKKAAIKGFNFTDERIMDGNWVNEPHADVIEKFFRLLAVCHTAIPEVDKDTGNVSYEAESPDEAAFVIAARELGFEFYKRAQTSLSTYELDPVSGNKVERMYKILNVLEFNSSRKRMSVIVKGNDGKILLLCKGADSVMFERLAKNGREFEEKTMEHVHEYADAGLRTLILAYRELEAEEYKDFANKFSEAKNLISGNRERLIEEVSDNIEKNLILLGATAVEDKLQNGVPDCIDKLAQAGIKIWVLTGDKMETAINIGRLIFQTSRQSVLFQIHEGAAQLTAHRGSSQQAFALIIDGKSLAYALEDDMKNMFLDLAIRCASVICCRSSPKQKALVTRLVKSGTGKTTLAIGDGANDVGMLQEADIGVGISGVEGMQAVMSSDIAIAQFRYLERLLLVHGHWCYRRISSMICYFFYKNVTFGFTLFLYEVYASFSGEPAYNDWFLALYNVFFSSLPVIALGVFDQDVSARYCLKFPLLYQEGVQNILFSWRRVLSWMLNGFFSALLIFFFCTKAMELQAFDSEGRTAGREILGATMYTCVVWVVNLQMALSISYFTLIQHIFIWGSIFIWYIFLLIYGAVPQKISENAYKVFIESLAPSPSYWIVTLFVVISTLIPYFSYNAIQMRFFPMYHEMVQWIRYEGKTEDPEYCNMVQQRSLQPTTVGSTARLAAKANQSLDKNIKRR</sequence>
<dbReference type="EC" id="7.6.2.1" evidence="16"/>
<comment type="catalytic activity">
    <reaction evidence="11 16">
        <text>ATP + H2O + phospholipidSide 1 = ADP + phosphate + phospholipidSide 2.</text>
        <dbReference type="EC" id="7.6.2.1"/>
    </reaction>
</comment>
<dbReference type="SUPFAM" id="SSF81665">
    <property type="entry name" value="Calcium ATPase, transmembrane domain M"/>
    <property type="match status" value="1"/>
</dbReference>
<dbReference type="NCBIfam" id="TIGR01494">
    <property type="entry name" value="ATPase_P-type"/>
    <property type="match status" value="1"/>
</dbReference>
<feature type="binding site" evidence="14">
    <location>
        <position position="682"/>
    </location>
    <ligand>
        <name>ATP</name>
        <dbReference type="ChEBI" id="CHEBI:30616"/>
    </ligand>
</feature>
<dbReference type="InterPro" id="IPR001757">
    <property type="entry name" value="P_typ_ATPase"/>
</dbReference>
<dbReference type="FunFam" id="3.40.1110.10:FF:000042">
    <property type="entry name" value="Phospholipid-transporting ATPase"/>
    <property type="match status" value="1"/>
</dbReference>
<comment type="subcellular location">
    <subcellularLocation>
        <location evidence="1 16">Membrane</location>
        <topology evidence="1 16">Multi-pass membrane protein</topology>
    </subcellularLocation>
</comment>
<dbReference type="SFLD" id="SFLDF00027">
    <property type="entry name" value="p-type_atpase"/>
    <property type="match status" value="1"/>
</dbReference>
<feature type="binding site" evidence="14">
    <location>
        <position position="299"/>
    </location>
    <ligand>
        <name>ATP</name>
        <dbReference type="ChEBI" id="CHEBI:30616"/>
    </ligand>
</feature>
<comment type="similarity">
    <text evidence="2 16">Belongs to the cation transport ATPase (P-type) (TC 3.A.3) family. Type IV subfamily.</text>
</comment>
<dbReference type="Gene3D" id="2.70.150.10">
    <property type="entry name" value="Calcium-transporting ATPase, cytoplasmic transduction domain A"/>
    <property type="match status" value="1"/>
</dbReference>
<evidence type="ECO:0000256" key="7">
    <source>
        <dbReference type="ARBA" id="ARBA00022842"/>
    </source>
</evidence>
<feature type="binding site" evidence="14">
    <location>
        <position position="298"/>
    </location>
    <ligand>
        <name>ATP</name>
        <dbReference type="ChEBI" id="CHEBI:30616"/>
    </ligand>
</feature>
<feature type="transmembrane region" description="Helical" evidence="16">
    <location>
        <begin position="174"/>
        <end position="196"/>
    </location>
</feature>
<keyword evidence="9 16" id="KW-1133">Transmembrane helix</keyword>
<dbReference type="GO" id="GO:0045332">
    <property type="term" value="P:phospholipid translocation"/>
    <property type="evidence" value="ECO:0007669"/>
    <property type="project" value="TreeGrafter"/>
</dbReference>
<protein>
    <recommendedName>
        <fullName evidence="16">Phospholipid-transporting ATPase</fullName>
        <ecNumber evidence="16">7.6.2.1</ecNumber>
    </recommendedName>
</protein>
<evidence type="ECO:0000256" key="2">
    <source>
        <dbReference type="ARBA" id="ARBA00008109"/>
    </source>
</evidence>
<feature type="binding site" evidence="14">
    <location>
        <position position="712"/>
    </location>
    <ligand>
        <name>ATP</name>
        <dbReference type="ChEBI" id="CHEBI:30616"/>
    </ligand>
</feature>
<dbReference type="EMBL" id="DF973811">
    <property type="protein sequence ID" value="GAU40488.1"/>
    <property type="molecule type" value="Genomic_DNA"/>
</dbReference>
<dbReference type="CDD" id="cd02073">
    <property type="entry name" value="P-type_ATPase_APLT_Dnf-like"/>
    <property type="match status" value="1"/>
</dbReference>
<evidence type="ECO:0000256" key="16">
    <source>
        <dbReference type="RuleBase" id="RU362033"/>
    </source>
</evidence>
<feature type="transmembrane region" description="Helical" evidence="16">
    <location>
        <begin position="848"/>
        <end position="870"/>
    </location>
</feature>
<dbReference type="GO" id="GO:0000287">
    <property type="term" value="F:magnesium ion binding"/>
    <property type="evidence" value="ECO:0007669"/>
    <property type="project" value="UniProtKB-UniRule"/>
</dbReference>
<evidence type="ECO:0000259" key="17">
    <source>
        <dbReference type="Pfam" id="PF16212"/>
    </source>
</evidence>
<feature type="binding site" evidence="15">
    <location>
        <position position="712"/>
    </location>
    <ligand>
        <name>Mg(2+)</name>
        <dbReference type="ChEBI" id="CHEBI:18420"/>
    </ligand>
</feature>
<feature type="transmembrane region" description="Helical" evidence="16">
    <location>
        <begin position="916"/>
        <end position="935"/>
    </location>
</feature>
<name>A0A2Z6N6H5_TRISU</name>
<evidence type="ECO:0000313" key="19">
    <source>
        <dbReference type="Proteomes" id="UP000242715"/>
    </source>
</evidence>
<dbReference type="GO" id="GO:1901703">
    <property type="term" value="P:protein localization involved in auxin polar transport"/>
    <property type="evidence" value="ECO:0007669"/>
    <property type="project" value="UniProtKB-ARBA"/>
</dbReference>
<evidence type="ECO:0000256" key="9">
    <source>
        <dbReference type="ARBA" id="ARBA00022989"/>
    </source>
</evidence>
<reference evidence="19" key="1">
    <citation type="journal article" date="2017" name="Front. Plant Sci.">
        <title>Climate Clever Clovers: New Paradigm to Reduce the Environmental Footprint of Ruminants by Breeding Low Methanogenic Forages Utilizing Haplotype Variation.</title>
        <authorList>
            <person name="Kaur P."/>
            <person name="Appels R."/>
            <person name="Bayer P.E."/>
            <person name="Keeble-Gagnere G."/>
            <person name="Wang J."/>
            <person name="Hirakawa H."/>
            <person name="Shirasawa K."/>
            <person name="Vercoe P."/>
            <person name="Stefanova K."/>
            <person name="Durmic Z."/>
            <person name="Nichols P."/>
            <person name="Revell C."/>
            <person name="Isobe S.N."/>
            <person name="Edwards D."/>
            <person name="Erskine W."/>
        </authorList>
    </citation>
    <scope>NUCLEOTIDE SEQUENCE [LARGE SCALE GENOMIC DNA]</scope>
    <source>
        <strain evidence="19">cv. Daliak</strain>
    </source>
</reference>
<dbReference type="PROSITE" id="PS00154">
    <property type="entry name" value="ATPASE_E1_E2"/>
    <property type="match status" value="1"/>
</dbReference>
<feature type="transmembrane region" description="Helical" evidence="16">
    <location>
        <begin position="229"/>
        <end position="250"/>
    </location>
</feature>
<dbReference type="InterPro" id="IPR032630">
    <property type="entry name" value="P_typ_ATPase_c"/>
</dbReference>
<keyword evidence="5 14" id="KW-0547">Nucleotide-binding</keyword>
<feature type="binding site" evidence="14">
    <location>
        <position position="465"/>
    </location>
    <ligand>
        <name>ATP</name>
        <dbReference type="ChEBI" id="CHEBI:30616"/>
    </ligand>
</feature>
<feature type="binding site" evidence="14">
    <location>
        <position position="688"/>
    </location>
    <ligand>
        <name>ATP</name>
        <dbReference type="ChEBI" id="CHEBI:30616"/>
    </ligand>
</feature>
<dbReference type="InterPro" id="IPR018303">
    <property type="entry name" value="ATPase_P-typ_P_site"/>
</dbReference>
<evidence type="ECO:0000256" key="14">
    <source>
        <dbReference type="PIRSR" id="PIRSR606539-2"/>
    </source>
</evidence>
<organism evidence="18 19">
    <name type="scientific">Trifolium subterraneum</name>
    <name type="common">Subterranean clover</name>
    <dbReference type="NCBI Taxonomy" id="3900"/>
    <lineage>
        <taxon>Eukaryota</taxon>
        <taxon>Viridiplantae</taxon>
        <taxon>Streptophyta</taxon>
        <taxon>Embryophyta</taxon>
        <taxon>Tracheophyta</taxon>
        <taxon>Spermatophyta</taxon>
        <taxon>Magnoliopsida</taxon>
        <taxon>eudicotyledons</taxon>
        <taxon>Gunneridae</taxon>
        <taxon>Pentapetalae</taxon>
        <taxon>rosids</taxon>
        <taxon>fabids</taxon>
        <taxon>Fabales</taxon>
        <taxon>Fabaceae</taxon>
        <taxon>Papilionoideae</taxon>
        <taxon>50 kb inversion clade</taxon>
        <taxon>NPAAA clade</taxon>
        <taxon>Hologalegina</taxon>
        <taxon>IRL clade</taxon>
        <taxon>Trifolieae</taxon>
        <taxon>Trifolium</taxon>
    </lineage>
</organism>
<dbReference type="GO" id="GO:0005886">
    <property type="term" value="C:plasma membrane"/>
    <property type="evidence" value="ECO:0007669"/>
    <property type="project" value="TreeGrafter"/>
</dbReference>
<keyword evidence="3 16" id="KW-0812">Transmembrane</keyword>
<dbReference type="InterPro" id="IPR044492">
    <property type="entry name" value="P_typ_ATPase_HD_dom"/>
</dbReference>
<evidence type="ECO:0000256" key="6">
    <source>
        <dbReference type="ARBA" id="ARBA00022840"/>
    </source>
</evidence>
<feature type="active site" description="4-aspartylphosphate intermediate" evidence="13">
    <location>
        <position position="298"/>
    </location>
</feature>
<dbReference type="PANTHER" id="PTHR24092:SF175">
    <property type="entry name" value="PHOSPHOLIPID-TRANSPORTING ATPASE"/>
    <property type="match status" value="1"/>
</dbReference>
<evidence type="ECO:0000256" key="3">
    <source>
        <dbReference type="ARBA" id="ARBA00022692"/>
    </source>
</evidence>
<feature type="domain" description="P-type ATPase C-terminal" evidence="17">
    <location>
        <begin position="734"/>
        <end position="984"/>
    </location>
</feature>
<feature type="binding site" evidence="14">
    <location>
        <position position="488"/>
    </location>
    <ligand>
        <name>ATP</name>
        <dbReference type="ChEBI" id="CHEBI:30616"/>
    </ligand>
</feature>
<dbReference type="InterPro" id="IPR023214">
    <property type="entry name" value="HAD_sf"/>
</dbReference>
<keyword evidence="10 16" id="KW-0472">Membrane</keyword>
<dbReference type="SFLD" id="SFLDG00002">
    <property type="entry name" value="C1.7:_P-type_atpase_like"/>
    <property type="match status" value="1"/>
</dbReference>
<feature type="binding site" evidence="14">
    <location>
        <position position="711"/>
    </location>
    <ligand>
        <name>ATP</name>
        <dbReference type="ChEBI" id="CHEBI:30616"/>
    </ligand>
</feature>
<evidence type="ECO:0000256" key="4">
    <source>
        <dbReference type="ARBA" id="ARBA00022723"/>
    </source>
</evidence>
<keyword evidence="8 16" id="KW-1278">Translocase</keyword>
<proteinExistence type="inferred from homology"/>
<evidence type="ECO:0000256" key="10">
    <source>
        <dbReference type="ARBA" id="ARBA00023136"/>
    </source>
</evidence>
<feature type="binding site" evidence="15">
    <location>
        <position position="300"/>
    </location>
    <ligand>
        <name>Mg(2+)</name>
        <dbReference type="ChEBI" id="CHEBI:18420"/>
    </ligand>
</feature>
<feature type="transmembrane region" description="Helical" evidence="16">
    <location>
        <begin position="890"/>
        <end position="909"/>
    </location>
</feature>
<dbReference type="GO" id="GO:0005524">
    <property type="term" value="F:ATP binding"/>
    <property type="evidence" value="ECO:0007669"/>
    <property type="project" value="UniProtKB-UniRule"/>
</dbReference>
<comment type="cofactor">
    <cofactor evidence="15">
        <name>Mg(2+)</name>
        <dbReference type="ChEBI" id="CHEBI:18420"/>
    </cofactor>
</comment>
<dbReference type="Gene3D" id="3.40.50.1000">
    <property type="entry name" value="HAD superfamily/HAD-like"/>
    <property type="match status" value="1"/>
</dbReference>
<feature type="transmembrane region" description="Helical" evidence="16">
    <location>
        <begin position="798"/>
        <end position="818"/>
    </location>
</feature>
<dbReference type="FunFam" id="2.70.150.10:FF:000023">
    <property type="entry name" value="Phospholipid-transporting ATPase"/>
    <property type="match status" value="1"/>
</dbReference>
<evidence type="ECO:0000256" key="5">
    <source>
        <dbReference type="ARBA" id="ARBA00022741"/>
    </source>
</evidence>
<feature type="binding site" evidence="14">
    <location>
        <position position="418"/>
    </location>
    <ligand>
        <name>ATP</name>
        <dbReference type="ChEBI" id="CHEBI:30616"/>
    </ligand>
</feature>
<evidence type="ECO:0000256" key="15">
    <source>
        <dbReference type="PIRSR" id="PIRSR606539-3"/>
    </source>
</evidence>
<accession>A0A2Z6N6H5</accession>
<gene>
    <name evidence="18" type="ORF">TSUD_189690</name>
</gene>
<feature type="binding site" evidence="15">
    <location>
        <position position="298"/>
    </location>
    <ligand>
        <name>Mg(2+)</name>
        <dbReference type="ChEBI" id="CHEBI:18420"/>
    </ligand>
</feature>